<proteinExistence type="predicted"/>
<reference evidence="1" key="1">
    <citation type="submission" date="2023-01" db="EMBL/GenBank/DDBJ databases">
        <title>Human gut microbiome strain richness.</title>
        <authorList>
            <person name="Chen-Liaw A."/>
        </authorList>
    </citation>
    <scope>NUCLEOTIDE SEQUENCE</scope>
    <source>
        <strain evidence="1">D43st1_D9_D43t1_170807</strain>
    </source>
</reference>
<protein>
    <submittedName>
        <fullName evidence="1">Uncharacterized protein</fullName>
    </submittedName>
</protein>
<evidence type="ECO:0000313" key="2">
    <source>
        <dbReference type="Proteomes" id="UP001213042"/>
    </source>
</evidence>
<dbReference type="RefSeq" id="WP_195221727.1">
    <property type="nucleotide sequence ID" value="NZ_JADMWL010000027.1"/>
</dbReference>
<dbReference type="Proteomes" id="UP001213042">
    <property type="component" value="Unassembled WGS sequence"/>
</dbReference>
<dbReference type="Gene3D" id="3.90.550.10">
    <property type="entry name" value="Spore Coat Polysaccharide Biosynthesis Protein SpsA, Chain A"/>
    <property type="match status" value="1"/>
</dbReference>
<dbReference type="EMBL" id="JAQMLU010000028">
    <property type="protein sequence ID" value="MDB8751292.1"/>
    <property type="molecule type" value="Genomic_DNA"/>
</dbReference>
<evidence type="ECO:0000313" key="1">
    <source>
        <dbReference type="EMBL" id="MDB8751292.1"/>
    </source>
</evidence>
<accession>A0AAW6EKJ1</accession>
<sequence length="333" mass="39961">MEKYLVDVPVRINIWIRPECQRRQFEVIKKARPSILFIQSDGGRNDEEWQAIYANRKMIDEGIDWDCQVYRLYEEKNNGLYSMAKKTYSLIWKIVDRCILLEDDQIPSVSYFRFCAELLEKYKDDMRIECICGFNHLGVYEDVDSDYFFSRQGSIWGIATWRNRYMQYGDFSYGESAYTMNLLKRRTKHNRIAWRRLNAYAKQSTYEGHVAGNEFWIEFNMYSQNRLQIIPQKNMISNIGATGNSSHSAEINKLPRGIRKVFNSKVYDVDFPLKINDYVIPDVKYEKKRNRIMGYNYSIINFYRKFERFVRILVSGDMMLLKKKLKRNRQIEK</sequence>
<comment type="caution">
    <text evidence="1">The sequence shown here is derived from an EMBL/GenBank/DDBJ whole genome shotgun (WGS) entry which is preliminary data.</text>
</comment>
<dbReference type="InterPro" id="IPR029044">
    <property type="entry name" value="Nucleotide-diphossugar_trans"/>
</dbReference>
<name>A0AAW6EKJ1_9FIRM</name>
<organism evidence="1 2">
    <name type="scientific">Ruminococcus bicirculans</name>
    <name type="common">ex Wegman et al. 2014</name>
    <dbReference type="NCBI Taxonomy" id="1160721"/>
    <lineage>
        <taxon>Bacteria</taxon>
        <taxon>Bacillati</taxon>
        <taxon>Bacillota</taxon>
        <taxon>Clostridia</taxon>
        <taxon>Eubacteriales</taxon>
        <taxon>Oscillospiraceae</taxon>
        <taxon>Ruminococcus</taxon>
    </lineage>
</organism>
<gene>
    <name evidence="1" type="ORF">PNW00_12665</name>
</gene>
<dbReference type="AlphaFoldDB" id="A0AAW6EKJ1"/>